<dbReference type="AlphaFoldDB" id="M7WAI0"/>
<dbReference type="VEuPathDB" id="AmoebaDB:KM1_322240"/>
<dbReference type="Gene3D" id="3.40.50.300">
    <property type="entry name" value="P-loop containing nucleotide triphosphate hydrolases"/>
    <property type="match status" value="1"/>
</dbReference>
<evidence type="ECO:0000313" key="2">
    <source>
        <dbReference type="Proteomes" id="UP000030780"/>
    </source>
</evidence>
<dbReference type="OrthoDB" id="10002389at2759"/>
<gene>
    <name evidence="1" type="ORF">KM1_322240</name>
</gene>
<dbReference type="Proteomes" id="UP000030780">
    <property type="component" value="Unassembled WGS sequence"/>
</dbReference>
<proteinExistence type="predicted"/>
<accession>M7WAI0</accession>
<dbReference type="SUPFAM" id="SSF52540">
    <property type="entry name" value="P-loop containing nucleoside triphosphate hydrolases"/>
    <property type="match status" value="1"/>
</dbReference>
<organism evidence="1 2">
    <name type="scientific">Entamoeba histolytica HM-3:IMSS</name>
    <dbReference type="NCBI Taxonomy" id="885315"/>
    <lineage>
        <taxon>Eukaryota</taxon>
        <taxon>Amoebozoa</taxon>
        <taxon>Evosea</taxon>
        <taxon>Archamoebae</taxon>
        <taxon>Mastigamoebida</taxon>
        <taxon>Entamoebidae</taxon>
        <taxon>Entamoeba</taxon>
    </lineage>
</organism>
<reference evidence="1 2" key="1">
    <citation type="submission" date="2013-01" db="EMBL/GenBank/DDBJ databases">
        <authorList>
            <person name="Inman J."/>
            <person name="Zafar N."/>
            <person name="Lorenzi H."/>
            <person name="Caler E."/>
        </authorList>
    </citation>
    <scope>NUCLEOTIDE SEQUENCE [LARGE SCALE GENOMIC DNA]</scope>
    <source>
        <strain evidence="1 2">HM-3:IMSS</strain>
    </source>
</reference>
<sequence>MNIKGDTISLEEETTKSMLTTEDIFSTEDTDTNIKQIEEQPFKILMVGDEGVGKTCLVRQFVVC</sequence>
<evidence type="ECO:0000313" key="1">
    <source>
        <dbReference type="EMBL" id="EMS14911.1"/>
    </source>
</evidence>
<protein>
    <submittedName>
        <fullName evidence="1">Ras-likeGTP-binding protein YPT1, putative</fullName>
    </submittedName>
</protein>
<dbReference type="EMBL" id="KB637834">
    <property type="protein sequence ID" value="EMS14911.1"/>
    <property type="molecule type" value="Genomic_DNA"/>
</dbReference>
<name>M7WAI0_ENTHI</name>
<dbReference type="InterPro" id="IPR027417">
    <property type="entry name" value="P-loop_NTPase"/>
</dbReference>